<proteinExistence type="predicted"/>
<protein>
    <submittedName>
        <fullName evidence="1">Glycine radical enzyme, YjjI family</fullName>
    </submittedName>
</protein>
<dbReference type="NCBIfam" id="TIGR04040">
    <property type="entry name" value="glycyl_YjjI"/>
    <property type="match status" value="1"/>
</dbReference>
<evidence type="ECO:0000313" key="1">
    <source>
        <dbReference type="EMBL" id="EDN00727.1"/>
    </source>
</evidence>
<dbReference type="Pfam" id="PF11230">
    <property type="entry name" value="YjjI-like"/>
    <property type="match status" value="1"/>
</dbReference>
<dbReference type="EMBL" id="AAXG02000010">
    <property type="protein sequence ID" value="EDN00727.1"/>
    <property type="molecule type" value="Genomic_DNA"/>
</dbReference>
<dbReference type="AlphaFoldDB" id="A6NTG4"/>
<reference evidence="1 2" key="1">
    <citation type="submission" date="2007-04" db="EMBL/GenBank/DDBJ databases">
        <authorList>
            <person name="Fulton L."/>
            <person name="Clifton S."/>
            <person name="Fulton B."/>
            <person name="Xu J."/>
            <person name="Minx P."/>
            <person name="Pepin K.H."/>
            <person name="Johnson M."/>
            <person name="Thiruvilangam P."/>
            <person name="Bhonagiri V."/>
            <person name="Nash W.E."/>
            <person name="Mardis E.R."/>
            <person name="Wilson R.K."/>
        </authorList>
    </citation>
    <scope>NUCLEOTIDE SEQUENCE [LARGE SCALE GENOMIC DNA]</scope>
    <source>
        <strain evidence="1 2">ATCC 29799</strain>
    </source>
</reference>
<organism evidence="1 2">
    <name type="scientific">Pseudoflavonifractor capillosus ATCC 29799</name>
    <dbReference type="NCBI Taxonomy" id="411467"/>
    <lineage>
        <taxon>Bacteria</taxon>
        <taxon>Bacillati</taxon>
        <taxon>Bacillota</taxon>
        <taxon>Clostridia</taxon>
        <taxon>Eubacteriales</taxon>
        <taxon>Oscillospiraceae</taxon>
        <taxon>Pseudoflavonifractor</taxon>
    </lineage>
</organism>
<sequence length="505" mass="56463">MEGTIMFQTDSAYATLTSTALTHEQKLMNLAKEAENALDVLDIPPRAQHYFETGAINDLFEGHAPYRPRYILPDYPRFVEQGSEFLRLSPPQDLDELLNSLMILYRHVPSITNFPVYLGSLDQLIDPFLDGLSDEEVCKKLKLFLTYLDRTITDSFCHANLGPADTRAGRLLMRVAAQLQNTVPNLTVKYDPEVTPDSFMEEAIRCSLVCSNPAICNHQANRDYFDDYGIASCYNILPTGGGAYTLTRITLTKLAEEARDTEHFMEELLPECLRLIADYMNQRIRFIVEKSGFFASSFLVKEGLISADRFLPMFGVTGLAEAVNRLVASRGLVYGRDKEADDLGVAIMERIDREVAGFTAAYSPITGNRFLLHAQVGLDSDVGVTSGVRIPVGSEPESFADHLRHCARFHGFFPAGVGDIFPIASNVEQNPAALLDVVKGAFGLGVHYMSFYSDNTDLVRITGYLVKRSEMEKFRAHQAVLQNTTHLGTANYDTNHLERRKVRMV</sequence>
<dbReference type="STRING" id="411467.BACCAP_01493"/>
<reference evidence="1 2" key="2">
    <citation type="submission" date="2007-06" db="EMBL/GenBank/DDBJ databases">
        <title>Draft genome sequence of Pseudoflavonifractor capillosus ATCC 29799.</title>
        <authorList>
            <person name="Sudarsanam P."/>
            <person name="Ley R."/>
            <person name="Guruge J."/>
            <person name="Turnbaugh P.J."/>
            <person name="Mahowald M."/>
            <person name="Liep D."/>
            <person name="Gordon J."/>
        </authorList>
    </citation>
    <scope>NUCLEOTIDE SEQUENCE [LARGE SCALE GENOMIC DNA]</scope>
    <source>
        <strain evidence="1 2">ATCC 29799</strain>
    </source>
</reference>
<dbReference type="Proteomes" id="UP000003639">
    <property type="component" value="Unassembled WGS sequence"/>
</dbReference>
<dbReference type="PIRSF" id="PIRSF028991">
    <property type="entry name" value="Glycl_rad_HI0521_prd"/>
    <property type="match status" value="1"/>
</dbReference>
<gene>
    <name evidence="1" type="primary">yjjI</name>
    <name evidence="1" type="ORF">BACCAP_01493</name>
</gene>
<name>A6NTG4_9FIRM</name>
<accession>A6NTG4</accession>
<evidence type="ECO:0000313" key="2">
    <source>
        <dbReference type="Proteomes" id="UP000003639"/>
    </source>
</evidence>
<dbReference type="InterPro" id="IPR016905">
    <property type="entry name" value="Glycyl_radical_YjjI-like"/>
</dbReference>
<dbReference type="SUPFAM" id="SSF51998">
    <property type="entry name" value="PFL-like glycyl radical enzymes"/>
    <property type="match status" value="1"/>
</dbReference>
<dbReference type="eggNOG" id="COG1328">
    <property type="taxonomic scope" value="Bacteria"/>
</dbReference>
<dbReference type="Gene3D" id="3.20.70.20">
    <property type="match status" value="1"/>
</dbReference>
<keyword evidence="2" id="KW-1185">Reference proteome</keyword>
<comment type="caution">
    <text evidence="1">The sequence shown here is derived from an EMBL/GenBank/DDBJ whole genome shotgun (WGS) entry which is preliminary data.</text>
</comment>